<feature type="region of interest" description="Disordered" evidence="1">
    <location>
        <begin position="171"/>
        <end position="211"/>
    </location>
</feature>
<name>A0A183AYW3_9TREM</name>
<reference evidence="4" key="1">
    <citation type="submission" date="2016-06" db="UniProtKB">
        <authorList>
            <consortium name="WormBaseParasite"/>
        </authorList>
    </citation>
    <scope>IDENTIFICATION</scope>
</reference>
<feature type="compositionally biased region" description="Basic residues" evidence="1">
    <location>
        <begin position="174"/>
        <end position="183"/>
    </location>
</feature>
<evidence type="ECO:0000313" key="3">
    <source>
        <dbReference type="Proteomes" id="UP000272942"/>
    </source>
</evidence>
<dbReference type="AlphaFoldDB" id="A0A183AYW3"/>
<keyword evidence="3" id="KW-1185">Reference proteome</keyword>
<evidence type="ECO:0000256" key="1">
    <source>
        <dbReference type="SAM" id="MobiDB-lite"/>
    </source>
</evidence>
<dbReference type="OrthoDB" id="504170at2759"/>
<dbReference type="WBParaSite" id="ECPE_0001218401-mRNA-1">
    <property type="protein sequence ID" value="ECPE_0001218401-mRNA-1"/>
    <property type="gene ID" value="ECPE_0001218401"/>
</dbReference>
<feature type="compositionally biased region" description="Polar residues" evidence="1">
    <location>
        <begin position="185"/>
        <end position="210"/>
    </location>
</feature>
<protein>
    <submittedName>
        <fullName evidence="4">Gamma-tubulin complex component</fullName>
    </submittedName>
</protein>
<dbReference type="EMBL" id="UZAN01052244">
    <property type="protein sequence ID" value="VDP89393.1"/>
    <property type="molecule type" value="Genomic_DNA"/>
</dbReference>
<evidence type="ECO:0000313" key="2">
    <source>
        <dbReference type="EMBL" id="VDP89393.1"/>
    </source>
</evidence>
<reference evidence="2 3" key="2">
    <citation type="submission" date="2018-11" db="EMBL/GenBank/DDBJ databases">
        <authorList>
            <consortium name="Pathogen Informatics"/>
        </authorList>
    </citation>
    <scope>NUCLEOTIDE SEQUENCE [LARGE SCALE GENOMIC DNA]</scope>
    <source>
        <strain evidence="2 3">Egypt</strain>
    </source>
</reference>
<accession>A0A183AYW3</accession>
<organism evidence="4">
    <name type="scientific">Echinostoma caproni</name>
    <dbReference type="NCBI Taxonomy" id="27848"/>
    <lineage>
        <taxon>Eukaryota</taxon>
        <taxon>Metazoa</taxon>
        <taxon>Spiralia</taxon>
        <taxon>Lophotrochozoa</taxon>
        <taxon>Platyhelminthes</taxon>
        <taxon>Trematoda</taxon>
        <taxon>Digenea</taxon>
        <taxon>Plagiorchiida</taxon>
        <taxon>Echinostomata</taxon>
        <taxon>Echinostomatoidea</taxon>
        <taxon>Echinostomatidae</taxon>
        <taxon>Echinostoma</taxon>
    </lineage>
</organism>
<sequence length="567" mass="64924">MSDRTVLSQSHSFQPYLSSSQKDAILQSSLPRTNALLMEVASLLPEWTADLLFQIDKWDRFSDRVRENVNPLCSDEQVETLVQHLQYTGNITVIESPSGENMIALNPQWLGTEIVGRMFKIEALHNVRITGSYTIDDLQLFVRVVNTVNLVALLEALGVLVCCVVQEESVTGQPKKRRSRRNHNSTESDFFDQASQRSSSAPQTPPTKRNVSVHLTMDLVRMSDQVSRDDIQLELPRYTLIPMHLPGWEHESDPNTTRYLGFQLTTERGQMVHLIPRIQVHLRYIVADLFNKGRWNRSGEECKPSFTRWEMHQVMNGLRITIFEGAVEVTVALNELGQAIHLLARSALKHVRKTFSLVHQLVTEICDHIHSICPSLLIRGGPLYASDLEGHLELPTAWDSEPLISTFWHLYQKVKTPSQAQTAQLPETVDQEKQLIQDLFFGDERLMQDAMSCYQLPLSSLRFPVVHMLAREIDCHSHGENKLIEFITALGVSDDPEEFLTVFRRGHFSPHAPSFFESLIHAEQIQSTANMETLTNALRVFQRFDLIECTYHSHLLLRLFTRRNTEK</sequence>
<evidence type="ECO:0000313" key="4">
    <source>
        <dbReference type="WBParaSite" id="ECPE_0001218401-mRNA-1"/>
    </source>
</evidence>
<dbReference type="Proteomes" id="UP000272942">
    <property type="component" value="Unassembled WGS sequence"/>
</dbReference>
<proteinExistence type="predicted"/>
<gene>
    <name evidence="2" type="ORF">ECPE_LOCUS12148</name>
</gene>